<evidence type="ECO:0000256" key="7">
    <source>
        <dbReference type="SAM" id="Phobius"/>
    </source>
</evidence>
<reference evidence="10" key="1">
    <citation type="journal article" date="2019" name="Int. J. Syst. Evol. Microbiol.">
        <title>The Global Catalogue of Microorganisms (GCM) 10K type strain sequencing project: providing services to taxonomists for standard genome sequencing and annotation.</title>
        <authorList>
            <consortium name="The Broad Institute Genomics Platform"/>
            <consortium name="The Broad Institute Genome Sequencing Center for Infectious Disease"/>
            <person name="Wu L."/>
            <person name="Ma J."/>
        </authorList>
    </citation>
    <scope>NUCLEOTIDE SEQUENCE [LARGE SCALE GENOMIC DNA]</scope>
    <source>
        <strain evidence="10">CCUG 54356</strain>
    </source>
</reference>
<keyword evidence="4 9" id="KW-0378">Hydrolase</keyword>
<sequence length="468" mass="52433">MLIIPIQNKPDWRRPPLVCFALIAINLAVFLFYQSGDEARWQQAEAFYFDNDLQALEEPRLFEFIDDQRPELRTQSFGAGEEFIYEQLLWNREFHQWLISHPDVKGDSEWLRLRHEFAGLRDSLSSFAYGLIPSDPSVAGYIGHMFLHGGWDHLLGNMVFLLLFGLSVELALGAAWFIGLYLLGGLAAGSLHILVEAGSQMPVIGASGAVSAVMGMFVAVYGIRRLRFFYTLGFAFGEFSAPALVVLPLWLGKEVFGYFFGSDNVAYWAHFGGLVMGFAATMILIRLRPARELHVEEDLPPTPEQLALARIESLQNHGKLVEAREAAASAVAQQPDSLPLVRKQIELTALAPDSEAHHRAWLALFAMARDTQQAFAPIASGVREYMGAGVTERALTAKSCLLLAQRAGSEKDWPLVEEMLVRLHRKQQRHPLMQRLASQLVGHYRRLGDEERARRAQQILGALKPEVV</sequence>
<dbReference type="GO" id="GO:0006508">
    <property type="term" value="P:proteolysis"/>
    <property type="evidence" value="ECO:0007669"/>
    <property type="project" value="UniProtKB-KW"/>
</dbReference>
<feature type="domain" description="Peptidase S54 rhomboid" evidence="8">
    <location>
        <begin position="140"/>
        <end position="286"/>
    </location>
</feature>
<feature type="transmembrane region" description="Helical" evidence="7">
    <location>
        <begin position="203"/>
        <end position="221"/>
    </location>
</feature>
<dbReference type="PANTHER" id="PTHR43731">
    <property type="entry name" value="RHOMBOID PROTEASE"/>
    <property type="match status" value="1"/>
</dbReference>
<keyword evidence="3 7" id="KW-0812">Transmembrane</keyword>
<dbReference type="InterPro" id="IPR035952">
    <property type="entry name" value="Rhomboid-like_sf"/>
</dbReference>
<comment type="caution">
    <text evidence="9">The sequence shown here is derived from an EMBL/GenBank/DDBJ whole genome shotgun (WGS) entry which is preliminary data.</text>
</comment>
<evidence type="ECO:0000313" key="9">
    <source>
        <dbReference type="EMBL" id="MFD1217088.1"/>
    </source>
</evidence>
<dbReference type="GO" id="GO:0008233">
    <property type="term" value="F:peptidase activity"/>
    <property type="evidence" value="ECO:0007669"/>
    <property type="project" value="UniProtKB-KW"/>
</dbReference>
<dbReference type="SUPFAM" id="SSF144091">
    <property type="entry name" value="Rhomboid-like"/>
    <property type="match status" value="1"/>
</dbReference>
<dbReference type="InterPro" id="IPR022764">
    <property type="entry name" value="Peptidase_S54_rhomboid_dom"/>
</dbReference>
<protein>
    <submittedName>
        <fullName evidence="9">Rhomboid family intramembrane serine protease</fullName>
        <ecNumber evidence="9">3.4.21.-</ecNumber>
    </submittedName>
</protein>
<dbReference type="EMBL" id="JBHTLR010000008">
    <property type="protein sequence ID" value="MFD1217088.1"/>
    <property type="molecule type" value="Genomic_DNA"/>
</dbReference>
<evidence type="ECO:0000256" key="1">
    <source>
        <dbReference type="ARBA" id="ARBA00004141"/>
    </source>
</evidence>
<evidence type="ECO:0000256" key="6">
    <source>
        <dbReference type="ARBA" id="ARBA00023136"/>
    </source>
</evidence>
<evidence type="ECO:0000256" key="5">
    <source>
        <dbReference type="ARBA" id="ARBA00022989"/>
    </source>
</evidence>
<evidence type="ECO:0000259" key="8">
    <source>
        <dbReference type="Pfam" id="PF01694"/>
    </source>
</evidence>
<dbReference type="PANTHER" id="PTHR43731:SF14">
    <property type="entry name" value="PRESENILIN-ASSOCIATED RHOMBOID-LIKE PROTEIN, MITOCHONDRIAL"/>
    <property type="match status" value="1"/>
</dbReference>
<keyword evidence="6 7" id="KW-0472">Membrane</keyword>
<keyword evidence="5 7" id="KW-1133">Transmembrane helix</keyword>
<dbReference type="EC" id="3.4.21.-" evidence="9"/>
<dbReference type="RefSeq" id="WP_230437260.1">
    <property type="nucleotide sequence ID" value="NZ_CP087715.1"/>
</dbReference>
<dbReference type="Proteomes" id="UP001597264">
    <property type="component" value="Unassembled WGS sequence"/>
</dbReference>
<comment type="subcellular location">
    <subcellularLocation>
        <location evidence="1">Membrane</location>
        <topology evidence="1">Multi-pass membrane protein</topology>
    </subcellularLocation>
</comment>
<evidence type="ECO:0000256" key="3">
    <source>
        <dbReference type="ARBA" id="ARBA00022692"/>
    </source>
</evidence>
<accession>A0ABW3U855</accession>
<feature type="transmembrane region" description="Helical" evidence="7">
    <location>
        <begin position="15"/>
        <end position="33"/>
    </location>
</feature>
<dbReference type="InterPro" id="IPR050925">
    <property type="entry name" value="Rhomboid_protease_S54"/>
</dbReference>
<keyword evidence="9" id="KW-0645">Protease</keyword>
<keyword evidence="10" id="KW-1185">Reference proteome</keyword>
<evidence type="ECO:0000313" key="10">
    <source>
        <dbReference type="Proteomes" id="UP001597264"/>
    </source>
</evidence>
<proteinExistence type="inferred from homology"/>
<feature type="transmembrane region" description="Helical" evidence="7">
    <location>
        <begin position="265"/>
        <end position="285"/>
    </location>
</feature>
<organism evidence="9 10">
    <name type="scientific">Microbulbifer celer</name>
    <dbReference type="NCBI Taxonomy" id="435905"/>
    <lineage>
        <taxon>Bacteria</taxon>
        <taxon>Pseudomonadati</taxon>
        <taxon>Pseudomonadota</taxon>
        <taxon>Gammaproteobacteria</taxon>
        <taxon>Cellvibrionales</taxon>
        <taxon>Microbulbiferaceae</taxon>
        <taxon>Microbulbifer</taxon>
    </lineage>
</organism>
<evidence type="ECO:0000256" key="2">
    <source>
        <dbReference type="ARBA" id="ARBA00009045"/>
    </source>
</evidence>
<gene>
    <name evidence="9" type="ORF">ACFQ2X_10775</name>
</gene>
<name>A0ABW3U855_9GAMM</name>
<evidence type="ECO:0000256" key="4">
    <source>
        <dbReference type="ARBA" id="ARBA00022801"/>
    </source>
</evidence>
<comment type="similarity">
    <text evidence="2">Belongs to the peptidase S54 family.</text>
</comment>
<dbReference type="Pfam" id="PF01694">
    <property type="entry name" value="Rhomboid"/>
    <property type="match status" value="1"/>
</dbReference>
<feature type="transmembrane region" description="Helical" evidence="7">
    <location>
        <begin position="228"/>
        <end position="250"/>
    </location>
</feature>
<dbReference type="Gene3D" id="1.20.1540.10">
    <property type="entry name" value="Rhomboid-like"/>
    <property type="match status" value="1"/>
</dbReference>
<feature type="transmembrane region" description="Helical" evidence="7">
    <location>
        <begin position="154"/>
        <end position="183"/>
    </location>
</feature>